<dbReference type="PROSITE" id="PS01247">
    <property type="entry name" value="IUNH"/>
    <property type="match status" value="1"/>
</dbReference>
<dbReference type="Proteomes" id="UP001522905">
    <property type="component" value="Unassembled WGS sequence"/>
</dbReference>
<accession>A0ABT0I2B0</accession>
<keyword evidence="2 4" id="KW-0326">Glycosidase</keyword>
<dbReference type="InterPro" id="IPR036452">
    <property type="entry name" value="Ribo_hydro-like"/>
</dbReference>
<gene>
    <name evidence="4" type="primary">rihC</name>
    <name evidence="4" type="ORF">LNP07_04925</name>
</gene>
<dbReference type="SUPFAM" id="SSF53590">
    <property type="entry name" value="Nucleoside hydrolase"/>
    <property type="match status" value="1"/>
</dbReference>
<evidence type="ECO:0000313" key="5">
    <source>
        <dbReference type="Proteomes" id="UP001522905"/>
    </source>
</evidence>
<keyword evidence="5" id="KW-1185">Reference proteome</keyword>
<feature type="domain" description="Inosine/uridine-preferring nucleoside hydrolase" evidence="3">
    <location>
        <begin position="4"/>
        <end position="294"/>
    </location>
</feature>
<evidence type="ECO:0000313" key="4">
    <source>
        <dbReference type="EMBL" id="MCK8624856.1"/>
    </source>
</evidence>
<name>A0ABT0I2B0_9LACO</name>
<dbReference type="CDD" id="cd02651">
    <property type="entry name" value="nuc_hydro_IU_UC_XIUA"/>
    <property type="match status" value="1"/>
</dbReference>
<dbReference type="RefSeq" id="WP_248601743.1">
    <property type="nucleotide sequence ID" value="NZ_JAJIAO010000004.1"/>
</dbReference>
<dbReference type="InterPro" id="IPR023186">
    <property type="entry name" value="IUNH"/>
</dbReference>
<dbReference type="EC" id="3.2.2.-" evidence="4"/>
<dbReference type="EMBL" id="JAJIAO010000004">
    <property type="protein sequence ID" value="MCK8624856.1"/>
    <property type="molecule type" value="Genomic_DNA"/>
</dbReference>
<dbReference type="PANTHER" id="PTHR12304">
    <property type="entry name" value="INOSINE-URIDINE PREFERRING NUCLEOSIDE HYDROLASE"/>
    <property type="match status" value="1"/>
</dbReference>
<organism evidence="4 5">
    <name type="scientific">Apilactobacillus xinyiensis</name>
    <dbReference type="NCBI Taxonomy" id="2841032"/>
    <lineage>
        <taxon>Bacteria</taxon>
        <taxon>Bacillati</taxon>
        <taxon>Bacillota</taxon>
        <taxon>Bacilli</taxon>
        <taxon>Lactobacillales</taxon>
        <taxon>Lactobacillaceae</taxon>
        <taxon>Apilactobacillus</taxon>
    </lineage>
</organism>
<proteinExistence type="predicted"/>
<reference evidence="4 5" key="1">
    <citation type="submission" date="2021-11" db="EMBL/GenBank/DDBJ databases">
        <title>Comparative genomics of bee honey and flower isolates.</title>
        <authorList>
            <person name="Bechtner J.D."/>
            <person name="Gallus M.K."/>
            <person name="Ehrmann M."/>
        </authorList>
    </citation>
    <scope>NUCLEOTIDE SEQUENCE [LARGE SCALE GENOMIC DNA]</scope>
    <source>
        <strain evidence="4 5">M161</strain>
    </source>
</reference>
<dbReference type="Pfam" id="PF01156">
    <property type="entry name" value="IU_nuc_hydro"/>
    <property type="match status" value="1"/>
</dbReference>
<dbReference type="PANTHER" id="PTHR12304:SF15">
    <property type="entry name" value="NON-SPECIFIC RIBONUCLEOSIDE HYDROLASE RIHC"/>
    <property type="match status" value="1"/>
</dbReference>
<sequence>MTDIIMDCDPGIDDAVALSIALNNSHLNVKLVTTVAGNVSVDKTTKNALNIINFFGKAKTVRVAAGAKQPLIKAFEDAARIHGSSGIGGYQFTHPSLVPPLKVNAVQALYNEIMQSSNPITLVATGSYTNVALLLSEYPEVAKRLTRIIAMGGSLSSGNMTSVAEFNCFTDPHAAEIMYQSGVPIVMVRLDITNKALLTHATLQTIAHLNSTGKMLYDIISADGDQNNQGVAMHDVNTIFYLLHPEFIHTQAFWIDVQTTGPANGATVGDIRGAYHNGKTNAEVCTDIDVQAFNNWFINEVKQMPF</sequence>
<dbReference type="Gene3D" id="3.90.245.10">
    <property type="entry name" value="Ribonucleoside hydrolase-like"/>
    <property type="match status" value="1"/>
</dbReference>
<dbReference type="InterPro" id="IPR015910">
    <property type="entry name" value="I/U_nuclsd_hydro_CS"/>
</dbReference>
<evidence type="ECO:0000256" key="1">
    <source>
        <dbReference type="ARBA" id="ARBA00022801"/>
    </source>
</evidence>
<evidence type="ECO:0000256" key="2">
    <source>
        <dbReference type="ARBA" id="ARBA00023295"/>
    </source>
</evidence>
<dbReference type="InterPro" id="IPR001910">
    <property type="entry name" value="Inosine/uridine_hydrolase_dom"/>
</dbReference>
<dbReference type="NCBIfam" id="NF008036">
    <property type="entry name" value="PRK10768.1"/>
    <property type="match status" value="1"/>
</dbReference>
<comment type="caution">
    <text evidence="4">The sequence shown here is derived from an EMBL/GenBank/DDBJ whole genome shotgun (WGS) entry which is preliminary data.</text>
</comment>
<keyword evidence="1 4" id="KW-0378">Hydrolase</keyword>
<dbReference type="GO" id="GO:0016798">
    <property type="term" value="F:hydrolase activity, acting on glycosyl bonds"/>
    <property type="evidence" value="ECO:0007669"/>
    <property type="project" value="UniProtKB-KW"/>
</dbReference>
<evidence type="ECO:0000259" key="3">
    <source>
        <dbReference type="Pfam" id="PF01156"/>
    </source>
</evidence>
<protein>
    <submittedName>
        <fullName evidence="4">Ribonucleoside hydrolase RihC</fullName>
        <ecNumber evidence="4">3.2.2.-</ecNumber>
    </submittedName>
</protein>